<protein>
    <recommendedName>
        <fullName evidence="4">TIGR02206 family membrane protein</fullName>
    </recommendedName>
</protein>
<feature type="transmembrane region" description="Helical" evidence="1">
    <location>
        <begin position="44"/>
        <end position="61"/>
    </location>
</feature>
<evidence type="ECO:0000313" key="2">
    <source>
        <dbReference type="EMBL" id="AHY15433.1"/>
    </source>
</evidence>
<feature type="transmembrane region" description="Helical" evidence="1">
    <location>
        <begin position="193"/>
        <end position="210"/>
    </location>
</feature>
<reference evidence="2 3" key="1">
    <citation type="journal article" date="2014" name="Genome Announc.">
        <title>Complete Genome Sequence of a Virulent Strain, Streptococcus iniae ISET0901, Isolated from Diseased Tilapia.</title>
        <authorList>
            <person name="Pridgeon J.W."/>
            <person name="Zhang D."/>
            <person name="Zhang L."/>
        </authorList>
    </citation>
    <scope>NUCLEOTIDE SEQUENCE [LARGE SCALE GENOMIC DNA]</scope>
    <source>
        <strain evidence="2 3">ISET0901</strain>
    </source>
</reference>
<dbReference type="Proteomes" id="UP000025245">
    <property type="component" value="Chromosome"/>
</dbReference>
<keyword evidence="3" id="KW-1185">Reference proteome</keyword>
<evidence type="ECO:0008006" key="4">
    <source>
        <dbReference type="Google" id="ProtNLM"/>
    </source>
</evidence>
<dbReference type="InterPro" id="IPR011737">
    <property type="entry name" value="CHP02206_TP0381"/>
</dbReference>
<dbReference type="EMBL" id="CP007586">
    <property type="protein sequence ID" value="AHY15433.1"/>
    <property type="molecule type" value="Genomic_DNA"/>
</dbReference>
<dbReference type="NCBIfam" id="TIGR02206">
    <property type="entry name" value="intg_mem_TP0381"/>
    <property type="match status" value="1"/>
</dbReference>
<proteinExistence type="predicted"/>
<sequence length="236" mass="27278">MEFFTTNPSGIPHVPHLFFLTALLIAPLLLVASFRFYKLKSFRQLFLVIQFTQLIGLYGWYALKGFPIQESLPLYHCRIGMLAVFFLPDKTKWKQLFMLLGIGGTILALISPDYYPYPLWHISNVAFYLGHYALLVNGMVYLMRFYDRDLLSVREIVTFLASLHFFIMIVNVITKGNYGFLMNLPLIHSQHLVFNFIFMTAILTLLAKIVEKGFVKALENNPEAIQVQVSQRLKTL</sequence>
<dbReference type="Pfam" id="PF14808">
    <property type="entry name" value="TMEM164"/>
    <property type="match status" value="1"/>
</dbReference>
<accession>A0ABN4D6W8</accession>
<feature type="transmembrane region" description="Helical" evidence="1">
    <location>
        <begin position="96"/>
        <end position="115"/>
    </location>
</feature>
<feature type="transmembrane region" description="Helical" evidence="1">
    <location>
        <begin position="155"/>
        <end position="173"/>
    </location>
</feature>
<gene>
    <name evidence="2" type="ORF">DQ08_02925</name>
</gene>
<organism evidence="2 3">
    <name type="scientific">Streptococcus iniae</name>
    <name type="common">Streptococcus shiloi</name>
    <dbReference type="NCBI Taxonomy" id="1346"/>
    <lineage>
        <taxon>Bacteria</taxon>
        <taxon>Bacillati</taxon>
        <taxon>Bacillota</taxon>
        <taxon>Bacilli</taxon>
        <taxon>Lactobacillales</taxon>
        <taxon>Streptococcaceae</taxon>
        <taxon>Streptococcus</taxon>
    </lineage>
</organism>
<feature type="transmembrane region" description="Helical" evidence="1">
    <location>
        <begin position="17"/>
        <end position="37"/>
    </location>
</feature>
<keyword evidence="1" id="KW-0472">Membrane</keyword>
<evidence type="ECO:0000313" key="3">
    <source>
        <dbReference type="Proteomes" id="UP000025245"/>
    </source>
</evidence>
<name>A0ABN4D6W8_STRIN</name>
<feature type="transmembrane region" description="Helical" evidence="1">
    <location>
        <begin position="73"/>
        <end position="89"/>
    </location>
</feature>
<keyword evidence="1" id="KW-0812">Transmembrane</keyword>
<evidence type="ECO:0000256" key="1">
    <source>
        <dbReference type="SAM" id="Phobius"/>
    </source>
</evidence>
<keyword evidence="1" id="KW-1133">Transmembrane helix</keyword>
<feature type="transmembrane region" description="Helical" evidence="1">
    <location>
        <begin position="121"/>
        <end position="143"/>
    </location>
</feature>